<accession>A0A0D2F6W6</accession>
<evidence type="ECO:0000256" key="4">
    <source>
        <dbReference type="ARBA" id="ARBA00022771"/>
    </source>
</evidence>
<dbReference type="EMBL" id="KN846961">
    <property type="protein sequence ID" value="KIW63708.1"/>
    <property type="molecule type" value="Genomic_DNA"/>
</dbReference>
<dbReference type="HOGENOM" id="CLU_012538_1_1_1"/>
<evidence type="ECO:0000256" key="3">
    <source>
        <dbReference type="ARBA" id="ARBA00022737"/>
    </source>
</evidence>
<keyword evidence="5" id="KW-0862">Zinc</keyword>
<dbReference type="PANTHER" id="PTHR40626">
    <property type="entry name" value="MIP31509P"/>
    <property type="match status" value="1"/>
</dbReference>
<dbReference type="GO" id="GO:0006351">
    <property type="term" value="P:DNA-templated transcription"/>
    <property type="evidence" value="ECO:0007669"/>
    <property type="project" value="InterPro"/>
</dbReference>
<keyword evidence="4" id="KW-0863">Zinc-finger</keyword>
<keyword evidence="9" id="KW-1185">Reference proteome</keyword>
<protein>
    <recommendedName>
        <fullName evidence="7">Xylanolytic transcriptional activator regulatory domain-containing protein</fullName>
    </recommendedName>
</protein>
<evidence type="ECO:0000256" key="2">
    <source>
        <dbReference type="ARBA" id="ARBA00022723"/>
    </source>
</evidence>
<dbReference type="InterPro" id="IPR051059">
    <property type="entry name" value="VerF-like"/>
</dbReference>
<reference evidence="8 9" key="1">
    <citation type="submission" date="2015-01" db="EMBL/GenBank/DDBJ databases">
        <title>The Genome Sequence of Capronia semiimmersa CBS27337.</title>
        <authorList>
            <consortium name="The Broad Institute Genomics Platform"/>
            <person name="Cuomo C."/>
            <person name="de Hoog S."/>
            <person name="Gorbushina A."/>
            <person name="Stielow B."/>
            <person name="Teixiera M."/>
            <person name="Abouelleil A."/>
            <person name="Chapman S.B."/>
            <person name="Priest M."/>
            <person name="Young S.K."/>
            <person name="Wortman J."/>
            <person name="Nusbaum C."/>
            <person name="Birren B."/>
        </authorList>
    </citation>
    <scope>NUCLEOTIDE SEQUENCE [LARGE SCALE GENOMIC DNA]</scope>
    <source>
        <strain evidence="8 9">CBS 27337</strain>
    </source>
</reference>
<dbReference type="GO" id="GO:0008270">
    <property type="term" value="F:zinc ion binding"/>
    <property type="evidence" value="ECO:0007669"/>
    <property type="project" value="UniProtKB-KW"/>
</dbReference>
<evidence type="ECO:0000256" key="1">
    <source>
        <dbReference type="ARBA" id="ARBA00004123"/>
    </source>
</evidence>
<sequence>MQTQLDFHFDHGFLFDLDDWSWGAEHLSQPSSTVPVEDDPLGAKTLEIVLAVGQQANSGQSDAGPFPASTESSCLEFFSPRRLRTYLDLYWKRWYPNWPTIHRPLFDPLRASSLLVAAMAVMGACHSIDQDERSASDFWADAVEKWASRELEKVRVVSPVVDRRTSLQTIQAACIICIYQNWNGTTDSKCRMRRQFFAAVAGACHDMDMSRAVHLDYRFVSQADFDWNEFIEAEEMIRTFIWVFFLDTAFVIFNSSPPRIALRQLRMALACPERCFQAQSAEECFMNIQWWICKTRINPESSPATLFDFIRTFCKDEMDPAARDLYAYEAYINHFAIPSALHVLLFNLSLGLDAPTEQQLQHVRRALANWKAVWNRRLSIDRLERSPIANFDVSIEPEGEGQANTGRYSHRWTSNTVLDSGNFSHNNNHDDWRRPGFWRHASEYWLLASLFVEQFESAERGIQAVENISGRGGSAFRSETRILSRYDETDMTALHKFLSSCMQVV</sequence>
<evidence type="ECO:0000313" key="9">
    <source>
        <dbReference type="Proteomes" id="UP000054266"/>
    </source>
</evidence>
<comment type="subcellular location">
    <subcellularLocation>
        <location evidence="1">Nucleus</location>
    </subcellularLocation>
</comment>
<dbReference type="GO" id="GO:0005634">
    <property type="term" value="C:nucleus"/>
    <property type="evidence" value="ECO:0007669"/>
    <property type="project" value="UniProtKB-SubCell"/>
</dbReference>
<evidence type="ECO:0000256" key="6">
    <source>
        <dbReference type="ARBA" id="ARBA00023242"/>
    </source>
</evidence>
<dbReference type="CDD" id="cd12148">
    <property type="entry name" value="fungal_TF_MHR"/>
    <property type="match status" value="1"/>
</dbReference>
<dbReference type="Pfam" id="PF04082">
    <property type="entry name" value="Fungal_trans"/>
    <property type="match status" value="1"/>
</dbReference>
<keyword evidence="3" id="KW-0677">Repeat</keyword>
<dbReference type="Proteomes" id="UP000054266">
    <property type="component" value="Unassembled WGS sequence"/>
</dbReference>
<feature type="domain" description="Xylanolytic transcriptional activator regulatory" evidence="7">
    <location>
        <begin position="87"/>
        <end position="371"/>
    </location>
</feature>
<dbReference type="STRING" id="5601.A0A0D2F6W6"/>
<gene>
    <name evidence="8" type="ORF">PV04_08691</name>
</gene>
<dbReference type="GO" id="GO:0000978">
    <property type="term" value="F:RNA polymerase II cis-regulatory region sequence-specific DNA binding"/>
    <property type="evidence" value="ECO:0007669"/>
    <property type="project" value="InterPro"/>
</dbReference>
<dbReference type="GO" id="GO:0000785">
    <property type="term" value="C:chromatin"/>
    <property type="evidence" value="ECO:0007669"/>
    <property type="project" value="TreeGrafter"/>
</dbReference>
<keyword evidence="6" id="KW-0539">Nucleus</keyword>
<dbReference type="PANTHER" id="PTHR40626:SF3">
    <property type="entry name" value="TRANSCRIPTION FACTOR WITH C2H2 AND ZN(2)-CYS(6) DNA BINDING DOMAIN (EUROFUNG)-RELATED"/>
    <property type="match status" value="1"/>
</dbReference>
<organism evidence="8 9">
    <name type="scientific">Phialophora macrospora</name>
    <dbReference type="NCBI Taxonomy" id="1851006"/>
    <lineage>
        <taxon>Eukaryota</taxon>
        <taxon>Fungi</taxon>
        <taxon>Dikarya</taxon>
        <taxon>Ascomycota</taxon>
        <taxon>Pezizomycotina</taxon>
        <taxon>Eurotiomycetes</taxon>
        <taxon>Chaetothyriomycetidae</taxon>
        <taxon>Chaetothyriales</taxon>
        <taxon>Herpotrichiellaceae</taxon>
        <taxon>Phialophora</taxon>
    </lineage>
</organism>
<keyword evidence="2" id="KW-0479">Metal-binding</keyword>
<evidence type="ECO:0000313" key="8">
    <source>
        <dbReference type="EMBL" id="KIW63708.1"/>
    </source>
</evidence>
<dbReference type="GO" id="GO:0000981">
    <property type="term" value="F:DNA-binding transcription factor activity, RNA polymerase II-specific"/>
    <property type="evidence" value="ECO:0007669"/>
    <property type="project" value="InterPro"/>
</dbReference>
<evidence type="ECO:0000256" key="5">
    <source>
        <dbReference type="ARBA" id="ARBA00022833"/>
    </source>
</evidence>
<dbReference type="InterPro" id="IPR007219">
    <property type="entry name" value="XnlR_reg_dom"/>
</dbReference>
<name>A0A0D2F6W6_9EURO</name>
<proteinExistence type="predicted"/>
<dbReference type="AlphaFoldDB" id="A0A0D2F6W6"/>
<evidence type="ECO:0000259" key="7">
    <source>
        <dbReference type="Pfam" id="PF04082"/>
    </source>
</evidence>